<dbReference type="OrthoDB" id="6397038at2"/>
<evidence type="ECO:0000256" key="1">
    <source>
        <dbReference type="ARBA" id="ARBA00004196"/>
    </source>
</evidence>
<sequence>MDVAKTNKKPNNLRRTIEKHKWLFIFIVIILCGIAIVVKKAGSSIEVERSQLIMANVQQGDLDVVIDGYGVLTSNKQQLITTFSAATVKEIVLKPGAPVTTNSIIVKLENPELEQQVQDAEQELTQLQANLRQLKLNNQREKLNEAAALAEIKAQFETASLRRAAEEQLAEKGIVSDLDFQQTILNEKQLKERIRILSERNAQLSLVHEEAVNIQHERIKQQQGRLNIAKSKLEKLTVRAGFDGVLQRLSVELGQSLSAGSEVALIGSITDLIALIRVPQSQIQQVAIGQAATIDTRRDKIAGVVKRIDPIVSDNTVEVEIALPSNLPPSARPQASVDGKIIADSLKNVLYIKRPAGTQSNDAMPLYRVLNGTQTAELTPVQFGLQAGQFMQLHSGADVGAQFIISDLSNLHTHKKISIQ</sequence>
<protein>
    <submittedName>
        <fullName evidence="5">RND transporter</fullName>
    </submittedName>
</protein>
<keyword evidence="4" id="KW-0812">Transmembrane</keyword>
<comment type="caution">
    <text evidence="5">The sequence shown here is derived from an EMBL/GenBank/DDBJ whole genome shotgun (WGS) entry which is preliminary data.</text>
</comment>
<feature type="transmembrane region" description="Helical" evidence="4">
    <location>
        <begin position="21"/>
        <end position="38"/>
    </location>
</feature>
<dbReference type="Gene3D" id="1.10.287.470">
    <property type="entry name" value="Helix hairpin bin"/>
    <property type="match status" value="1"/>
</dbReference>
<evidence type="ECO:0000313" key="6">
    <source>
        <dbReference type="Proteomes" id="UP000307362"/>
    </source>
</evidence>
<accession>A0A5S3YVD6</accession>
<dbReference type="InterPro" id="IPR050465">
    <property type="entry name" value="UPF0194_transport"/>
</dbReference>
<reference evidence="6" key="2">
    <citation type="submission" date="2019-06" db="EMBL/GenBank/DDBJ databases">
        <title>Co-occurence of chitin degradation, pigmentation and bioactivity in marine Pseudoalteromonas.</title>
        <authorList>
            <person name="Sonnenschein E.C."/>
            <person name="Bech P.K."/>
        </authorList>
    </citation>
    <scope>NUCLEOTIDE SEQUENCE [LARGE SCALE GENOMIC DNA]</scope>
    <source>
        <strain evidence="6">S1189</strain>
    </source>
</reference>
<reference evidence="5 6" key="1">
    <citation type="submission" date="2017-12" db="EMBL/GenBank/DDBJ databases">
        <authorList>
            <person name="Paulsen S."/>
            <person name="Gram L.K."/>
        </authorList>
    </citation>
    <scope>NUCLEOTIDE SEQUENCE [LARGE SCALE GENOMIC DNA]</scope>
    <source>
        <strain evidence="5 6">S1189</strain>
    </source>
</reference>
<evidence type="ECO:0000313" key="5">
    <source>
        <dbReference type="EMBL" id="TMP81471.1"/>
    </source>
</evidence>
<feature type="coiled-coil region" evidence="3">
    <location>
        <begin position="110"/>
        <end position="153"/>
    </location>
</feature>
<comment type="subcellular location">
    <subcellularLocation>
        <location evidence="1">Cell envelope</location>
    </subcellularLocation>
</comment>
<keyword evidence="2 3" id="KW-0175">Coiled coil</keyword>
<dbReference type="AlphaFoldDB" id="A0A5S3YVD6"/>
<organism evidence="5 6">
    <name type="scientific">Pseudoalteromonas phenolica</name>
    <dbReference type="NCBI Taxonomy" id="161398"/>
    <lineage>
        <taxon>Bacteria</taxon>
        <taxon>Pseudomonadati</taxon>
        <taxon>Pseudomonadota</taxon>
        <taxon>Gammaproteobacteria</taxon>
        <taxon>Alteromonadales</taxon>
        <taxon>Pseudoalteromonadaceae</taxon>
        <taxon>Pseudoalteromonas</taxon>
    </lineage>
</organism>
<keyword evidence="4" id="KW-0472">Membrane</keyword>
<dbReference type="PANTHER" id="PTHR32347">
    <property type="entry name" value="EFFLUX SYSTEM COMPONENT YKNX-RELATED"/>
    <property type="match status" value="1"/>
</dbReference>
<dbReference type="Gene3D" id="2.40.50.100">
    <property type="match status" value="1"/>
</dbReference>
<evidence type="ECO:0000256" key="3">
    <source>
        <dbReference type="SAM" id="Coils"/>
    </source>
</evidence>
<gene>
    <name evidence="5" type="ORF">CWB73_07770</name>
</gene>
<evidence type="ECO:0000256" key="4">
    <source>
        <dbReference type="SAM" id="Phobius"/>
    </source>
</evidence>
<proteinExistence type="predicted"/>
<dbReference type="GO" id="GO:0030313">
    <property type="term" value="C:cell envelope"/>
    <property type="evidence" value="ECO:0007669"/>
    <property type="project" value="UniProtKB-SubCell"/>
</dbReference>
<dbReference type="Gene3D" id="2.40.30.170">
    <property type="match status" value="1"/>
</dbReference>
<dbReference type="EMBL" id="PNCM01000015">
    <property type="protein sequence ID" value="TMP81471.1"/>
    <property type="molecule type" value="Genomic_DNA"/>
</dbReference>
<keyword evidence="4" id="KW-1133">Transmembrane helix</keyword>
<name>A0A5S3YVD6_9GAMM</name>
<dbReference type="Proteomes" id="UP000307362">
    <property type="component" value="Unassembled WGS sequence"/>
</dbReference>
<evidence type="ECO:0000256" key="2">
    <source>
        <dbReference type="ARBA" id="ARBA00023054"/>
    </source>
</evidence>